<dbReference type="EMBL" id="JALBWM010000152">
    <property type="protein sequence ID" value="MCO1336571.1"/>
    <property type="molecule type" value="Genomic_DNA"/>
</dbReference>
<evidence type="ECO:0000313" key="1">
    <source>
        <dbReference type="EMBL" id="MCO1336571.1"/>
    </source>
</evidence>
<dbReference type="Proteomes" id="UP001139028">
    <property type="component" value="Unassembled WGS sequence"/>
</dbReference>
<comment type="caution">
    <text evidence="1">The sequence shown here is derived from an EMBL/GenBank/DDBJ whole genome shotgun (WGS) entry which is preliminary data.</text>
</comment>
<accession>A0A9X2J9E8</accession>
<keyword evidence="2" id="KW-1185">Reference proteome</keyword>
<sequence>MMKHSPKLQKKYSQFSEKKRRLLQGDIIDWLKSDFGIEARFIQADEAHYENPSKYIASYDYLKDILTTMCCHKTEAKTVVRQFLSCLESEKIQGEGLIYVGNDKFGACWLSFEADRVNEVVEAMVSISNLQPGFELLVSAVGSSNILGIFEEEYEFVIGRCQRSINW</sequence>
<proteinExistence type="predicted"/>
<name>A0A9X2J9E8_9GAMM</name>
<evidence type="ECO:0000313" key="2">
    <source>
        <dbReference type="Proteomes" id="UP001139028"/>
    </source>
</evidence>
<dbReference type="RefSeq" id="WP_252472318.1">
    <property type="nucleotide sequence ID" value="NZ_JALBWM010000152.1"/>
</dbReference>
<dbReference type="AlphaFoldDB" id="A0A9X2J9E8"/>
<gene>
    <name evidence="1" type="ORF">MO867_19760</name>
</gene>
<organism evidence="1 2">
    <name type="scientific">Microbulbifer okhotskensis</name>
    <dbReference type="NCBI Taxonomy" id="2926617"/>
    <lineage>
        <taxon>Bacteria</taxon>
        <taxon>Pseudomonadati</taxon>
        <taxon>Pseudomonadota</taxon>
        <taxon>Gammaproteobacteria</taxon>
        <taxon>Cellvibrionales</taxon>
        <taxon>Microbulbiferaceae</taxon>
        <taxon>Microbulbifer</taxon>
    </lineage>
</organism>
<reference evidence="1" key="1">
    <citation type="journal article" date="2022" name="Arch. Microbiol.">
        <title>Microbulbifer okhotskensis sp. nov., isolated from a deep bottom sediment of the Okhotsk Sea.</title>
        <authorList>
            <person name="Romanenko L."/>
            <person name="Kurilenko V."/>
            <person name="Otstavnykh N."/>
            <person name="Velansky P."/>
            <person name="Isaeva M."/>
            <person name="Mikhailov V."/>
        </authorList>
    </citation>
    <scope>NUCLEOTIDE SEQUENCE</scope>
    <source>
        <strain evidence="1">OS29</strain>
    </source>
</reference>
<protein>
    <submittedName>
        <fullName evidence="1">Uncharacterized protein</fullName>
    </submittedName>
</protein>